<feature type="region of interest" description="Disordered" evidence="4">
    <location>
        <begin position="152"/>
        <end position="235"/>
    </location>
</feature>
<dbReference type="PANTHER" id="PTHR11375:SF0">
    <property type="entry name" value="ACIDIC LEUCINE-RICH NUCLEAR PHOSPHOPROTEIN 32 FAMILY MEMBER A"/>
    <property type="match status" value="1"/>
</dbReference>
<dbReference type="EMBL" id="BTSX01000005">
    <property type="protein sequence ID" value="GMT00263.1"/>
    <property type="molecule type" value="Genomic_DNA"/>
</dbReference>
<accession>A0AAV5U1M6</accession>
<keyword evidence="1" id="KW-0433">Leucine-rich repeat</keyword>
<evidence type="ECO:0008006" key="7">
    <source>
        <dbReference type="Google" id="ProtNLM"/>
    </source>
</evidence>
<sequence length="235" mass="26088">MEARYKVELRERDPAKIDQLYLDNCKTDKIEGLADNLASLDTLSMVNCGLKSLEGLPTLPELVIFDISQNELSSGLDILAAKCPKLEKLVLSDNKFATLEQLEPLKAIESLSVLDTFQNDVEDVDDYRTKIFEMFPNLKDLNGHDINGEVTEELEEDETGVEDGEDSDGSIDSDDEDGPGLSYLQNSNIMEDEDETEDYDAVEGDEVEEGGGEGTSTRRGVKRRHEGGDDEESNQ</sequence>
<dbReference type="InterPro" id="IPR001611">
    <property type="entry name" value="Leu-rich_rpt"/>
</dbReference>
<dbReference type="Gene3D" id="3.80.10.10">
    <property type="entry name" value="Ribonuclease Inhibitor"/>
    <property type="match status" value="1"/>
</dbReference>
<dbReference type="InterPro" id="IPR045081">
    <property type="entry name" value="AN32"/>
</dbReference>
<feature type="compositionally biased region" description="Acidic residues" evidence="4">
    <location>
        <begin position="152"/>
        <end position="178"/>
    </location>
</feature>
<evidence type="ECO:0000256" key="4">
    <source>
        <dbReference type="SAM" id="MobiDB-lite"/>
    </source>
</evidence>
<name>A0AAV5U1M6_9BILA</name>
<evidence type="ECO:0000256" key="3">
    <source>
        <dbReference type="ARBA" id="ARBA00025777"/>
    </source>
</evidence>
<protein>
    <recommendedName>
        <fullName evidence="7">Acidic leucine-rich nuclear phosphoprotein 32 family member A</fullName>
    </recommendedName>
</protein>
<dbReference type="FunFam" id="3.80.10.10:FF:000131">
    <property type="entry name" value="acidic leucine-rich nuclear phosphoprotein 32-related protein-like"/>
    <property type="match status" value="1"/>
</dbReference>
<dbReference type="PANTHER" id="PTHR11375">
    <property type="entry name" value="ACIDIC LEUCINE-RICH NUCLEAR PHOSPHOPROTEIN 32"/>
    <property type="match status" value="1"/>
</dbReference>
<dbReference type="PROSITE" id="PS51450">
    <property type="entry name" value="LRR"/>
    <property type="match status" value="1"/>
</dbReference>
<dbReference type="Pfam" id="PF14580">
    <property type="entry name" value="LRR_9"/>
    <property type="match status" value="1"/>
</dbReference>
<evidence type="ECO:0000256" key="2">
    <source>
        <dbReference type="ARBA" id="ARBA00022737"/>
    </source>
</evidence>
<keyword evidence="6" id="KW-1185">Reference proteome</keyword>
<dbReference type="Proteomes" id="UP001432027">
    <property type="component" value="Unassembled WGS sequence"/>
</dbReference>
<feature type="compositionally biased region" description="Acidic residues" evidence="4">
    <location>
        <begin position="190"/>
        <end position="211"/>
    </location>
</feature>
<dbReference type="SUPFAM" id="SSF52058">
    <property type="entry name" value="L domain-like"/>
    <property type="match status" value="1"/>
</dbReference>
<dbReference type="AlphaFoldDB" id="A0AAV5U1M6"/>
<comment type="caution">
    <text evidence="5">The sequence shown here is derived from an EMBL/GenBank/DDBJ whole genome shotgun (WGS) entry which is preliminary data.</text>
</comment>
<comment type="similarity">
    <text evidence="3">Belongs to the ANP32 family.</text>
</comment>
<dbReference type="GO" id="GO:0042393">
    <property type="term" value="F:histone binding"/>
    <property type="evidence" value="ECO:0007669"/>
    <property type="project" value="TreeGrafter"/>
</dbReference>
<keyword evidence="2" id="KW-0677">Repeat</keyword>
<evidence type="ECO:0000256" key="1">
    <source>
        <dbReference type="ARBA" id="ARBA00022614"/>
    </source>
</evidence>
<evidence type="ECO:0000313" key="5">
    <source>
        <dbReference type="EMBL" id="GMT00263.1"/>
    </source>
</evidence>
<dbReference type="GO" id="GO:0005634">
    <property type="term" value="C:nucleus"/>
    <property type="evidence" value="ECO:0007669"/>
    <property type="project" value="TreeGrafter"/>
</dbReference>
<proteinExistence type="inferred from homology"/>
<gene>
    <name evidence="5" type="ORF">PENTCL1PPCAC_22437</name>
</gene>
<reference evidence="5" key="1">
    <citation type="submission" date="2023-10" db="EMBL/GenBank/DDBJ databases">
        <title>Genome assembly of Pristionchus species.</title>
        <authorList>
            <person name="Yoshida K."/>
            <person name="Sommer R.J."/>
        </authorList>
    </citation>
    <scope>NUCLEOTIDE SEQUENCE</scope>
    <source>
        <strain evidence="5">RS0144</strain>
    </source>
</reference>
<dbReference type="InterPro" id="IPR032675">
    <property type="entry name" value="LRR_dom_sf"/>
</dbReference>
<evidence type="ECO:0000313" key="6">
    <source>
        <dbReference type="Proteomes" id="UP001432027"/>
    </source>
</evidence>
<organism evidence="5 6">
    <name type="scientific">Pristionchus entomophagus</name>
    <dbReference type="NCBI Taxonomy" id="358040"/>
    <lineage>
        <taxon>Eukaryota</taxon>
        <taxon>Metazoa</taxon>
        <taxon>Ecdysozoa</taxon>
        <taxon>Nematoda</taxon>
        <taxon>Chromadorea</taxon>
        <taxon>Rhabditida</taxon>
        <taxon>Rhabditina</taxon>
        <taxon>Diplogasteromorpha</taxon>
        <taxon>Diplogasteroidea</taxon>
        <taxon>Neodiplogasteridae</taxon>
        <taxon>Pristionchus</taxon>
    </lineage>
</organism>